<proteinExistence type="predicted"/>
<gene>
    <name evidence="2" type="ORF">SO486_26890</name>
</gene>
<accession>A0ABU5FN63</accession>
<dbReference type="EMBL" id="JAXGGE010000001">
    <property type="protein sequence ID" value="MDY4303593.1"/>
    <property type="molecule type" value="Genomic_DNA"/>
</dbReference>
<comment type="caution">
    <text evidence="2">The sequence shown here is derived from an EMBL/GenBank/DDBJ whole genome shotgun (WGS) entry which is preliminary data.</text>
</comment>
<reference evidence="2 3" key="1">
    <citation type="submission" date="2023-11" db="EMBL/GenBank/DDBJ databases">
        <title>Genome sequence of Pseudomonas salmasensis Strain SLU99.</title>
        <authorList>
            <person name="Ghadamgahi F."/>
            <person name="Kalyandurg P.B."/>
            <person name="Catara V."/>
            <person name="Vetukuri R."/>
            <person name="Ghosh S."/>
        </authorList>
    </citation>
    <scope>NUCLEOTIDE SEQUENCE [LARGE SCALE GENOMIC DNA]</scope>
    <source>
        <strain evidence="2 3">SLU99</strain>
    </source>
</reference>
<feature type="compositionally biased region" description="Polar residues" evidence="1">
    <location>
        <begin position="1"/>
        <end position="10"/>
    </location>
</feature>
<dbReference type="Proteomes" id="UP001277967">
    <property type="component" value="Unassembled WGS sequence"/>
</dbReference>
<organism evidence="2 3">
    <name type="scientific">Pseudomonas salmasensis</name>
    <dbReference type="NCBI Taxonomy" id="2745514"/>
    <lineage>
        <taxon>Bacteria</taxon>
        <taxon>Pseudomonadati</taxon>
        <taxon>Pseudomonadota</taxon>
        <taxon>Gammaproteobacteria</taxon>
        <taxon>Pseudomonadales</taxon>
        <taxon>Pseudomonadaceae</taxon>
        <taxon>Pseudomonas</taxon>
    </lineage>
</organism>
<evidence type="ECO:0000313" key="2">
    <source>
        <dbReference type="EMBL" id="MDY4303593.1"/>
    </source>
</evidence>
<evidence type="ECO:0000313" key="3">
    <source>
        <dbReference type="Proteomes" id="UP001277967"/>
    </source>
</evidence>
<dbReference type="RefSeq" id="WP_320749464.1">
    <property type="nucleotide sequence ID" value="NZ_CP152477.1"/>
</dbReference>
<keyword evidence="3" id="KW-1185">Reference proteome</keyword>
<name>A0ABU5FN63_9PSED</name>
<feature type="region of interest" description="Disordered" evidence="1">
    <location>
        <begin position="1"/>
        <end position="26"/>
    </location>
</feature>
<evidence type="ECO:0000256" key="1">
    <source>
        <dbReference type="SAM" id="MobiDB-lite"/>
    </source>
</evidence>
<sequence>MNIKETQTPDIKNYISVPSLDRDDPDEHLRARLEELGIDYDSYKRTASRQKRGVEEPSPNLRLTVQDGLDNVSKARNPEHPISQILADVAGYFAPGATNRFDSTALLEHLRTQLSSAGDGTGSPVPTPQALNEQDANVYEKVAGDLADGLRAFAGPNSDGRAFGEALRAALSEANQAGLDSKKLISSLVDALKKPA</sequence>
<protein>
    <submittedName>
        <fullName evidence="2">Uncharacterized protein</fullName>
    </submittedName>
</protein>